<evidence type="ECO:0000256" key="1">
    <source>
        <dbReference type="ARBA" id="ARBA00006291"/>
    </source>
</evidence>
<dbReference type="Gene3D" id="2.160.20.70">
    <property type="match status" value="1"/>
</dbReference>
<dbReference type="InterPro" id="IPR016098">
    <property type="entry name" value="CAP/MinC_C"/>
</dbReference>
<dbReference type="Pfam" id="PF03775">
    <property type="entry name" value="MinC_C"/>
    <property type="match status" value="1"/>
</dbReference>
<dbReference type="GO" id="GO:1901891">
    <property type="term" value="P:regulation of cell septum assembly"/>
    <property type="evidence" value="ECO:0007669"/>
    <property type="project" value="InterPro"/>
</dbReference>
<dbReference type="Pfam" id="PF05209">
    <property type="entry name" value="MinC_N"/>
    <property type="match status" value="1"/>
</dbReference>
<name>A0A5B0VCA3_9GAMM</name>
<keyword evidence="4 6" id="KW-0131">Cell cycle</keyword>
<organism evidence="10 11">
    <name type="scientific">Marinobacter salinexigens</name>
    <dbReference type="NCBI Taxonomy" id="2919747"/>
    <lineage>
        <taxon>Bacteria</taxon>
        <taxon>Pseudomonadati</taxon>
        <taxon>Pseudomonadota</taxon>
        <taxon>Gammaproteobacteria</taxon>
        <taxon>Pseudomonadales</taxon>
        <taxon>Marinobacteraceae</taxon>
        <taxon>Marinobacter</taxon>
    </lineage>
</organism>
<comment type="similarity">
    <text evidence="1 6">Belongs to the MinC family.</text>
</comment>
<keyword evidence="11" id="KW-1185">Reference proteome</keyword>
<feature type="compositionally biased region" description="Low complexity" evidence="7">
    <location>
        <begin position="133"/>
        <end position="148"/>
    </location>
</feature>
<evidence type="ECO:0000256" key="3">
    <source>
        <dbReference type="ARBA" id="ARBA00023210"/>
    </source>
</evidence>
<comment type="subunit">
    <text evidence="6">Interacts with MinD and FtsZ.</text>
</comment>
<evidence type="ECO:0000256" key="6">
    <source>
        <dbReference type="HAMAP-Rule" id="MF_00267"/>
    </source>
</evidence>
<dbReference type="PANTHER" id="PTHR34108:SF1">
    <property type="entry name" value="SEPTUM SITE-DETERMINING PROTEIN MINC"/>
    <property type="match status" value="1"/>
</dbReference>
<reference evidence="10 11" key="1">
    <citation type="submission" date="2019-08" db="EMBL/GenBank/DDBJ databases">
        <title>Marinobacter ZYF650 sp. nov., a marine bacterium isolated from seawater of the Mariana trench.</title>
        <authorList>
            <person name="Ahmad W."/>
        </authorList>
    </citation>
    <scope>NUCLEOTIDE SEQUENCE [LARGE SCALE GENOMIC DNA]</scope>
    <source>
        <strain evidence="10 11">ZYF650</strain>
    </source>
</reference>
<sequence>MTDTATTGVKQGFQLKSANLSMTAIELYFFEKDDFEATLRDKISQAPGFFKDIPVIISMEKYEGLDSELDFFSIIGTCRRHSIHVVGVRGGNDDQRRLARGASLALIPGSQPRGRSGDQEAASGANQEEAQEPPSETTPGAPAAAPSSVATATRIISQTVRSGQQIYAPEGDLVILAPVQAGAEVLAAGNIHVYGPLRGRALAGIHGEESARVFCQSLEAELVSIAGHYKISEDLQDNGWKSAVQIQLRDDLLVVTPLDKA</sequence>
<dbReference type="GO" id="GO:0000917">
    <property type="term" value="P:division septum assembly"/>
    <property type="evidence" value="ECO:0007669"/>
    <property type="project" value="UniProtKB-KW"/>
</dbReference>
<dbReference type="NCBIfam" id="TIGR01222">
    <property type="entry name" value="minC"/>
    <property type="match status" value="1"/>
</dbReference>
<evidence type="ECO:0000256" key="7">
    <source>
        <dbReference type="SAM" id="MobiDB-lite"/>
    </source>
</evidence>
<comment type="function">
    <text evidence="5 6">Cell division inhibitor that blocks the formation of polar Z ring septums. Rapidly oscillates between the poles of the cell to destabilize FtsZ filaments that have formed before they mature into polar Z rings. Prevents FtsZ polymerization.</text>
</comment>
<evidence type="ECO:0000256" key="2">
    <source>
        <dbReference type="ARBA" id="ARBA00022618"/>
    </source>
</evidence>
<evidence type="ECO:0000256" key="4">
    <source>
        <dbReference type="ARBA" id="ARBA00023306"/>
    </source>
</evidence>
<dbReference type="InterPro" id="IPR036145">
    <property type="entry name" value="MinC_C_sf"/>
</dbReference>
<dbReference type="InterPro" id="IPR013033">
    <property type="entry name" value="MinC"/>
</dbReference>
<dbReference type="SUPFAM" id="SSF63848">
    <property type="entry name" value="Cell-division inhibitor MinC, C-terminal domain"/>
    <property type="match status" value="1"/>
</dbReference>
<evidence type="ECO:0000259" key="8">
    <source>
        <dbReference type="Pfam" id="PF03775"/>
    </source>
</evidence>
<keyword evidence="3 6" id="KW-0717">Septation</keyword>
<keyword evidence="2 6" id="KW-0132">Cell division</keyword>
<dbReference type="HAMAP" id="MF_00267">
    <property type="entry name" value="MinC"/>
    <property type="match status" value="1"/>
</dbReference>
<dbReference type="InterPro" id="IPR005526">
    <property type="entry name" value="Septum_form_inhib_MinC_C"/>
</dbReference>
<dbReference type="GO" id="GO:0051302">
    <property type="term" value="P:regulation of cell division"/>
    <property type="evidence" value="ECO:0007669"/>
    <property type="project" value="InterPro"/>
</dbReference>
<feature type="domain" description="Septum formation inhibitor MinC C-terminal" evidence="8">
    <location>
        <begin position="155"/>
        <end position="255"/>
    </location>
</feature>
<accession>A0A5B0VCA3</accession>
<evidence type="ECO:0000256" key="5">
    <source>
        <dbReference type="ARBA" id="ARBA00025606"/>
    </source>
</evidence>
<dbReference type="InterPro" id="IPR007874">
    <property type="entry name" value="MinC_N"/>
</dbReference>
<dbReference type="EMBL" id="VTUU01000008">
    <property type="protein sequence ID" value="KAA1172048.1"/>
    <property type="molecule type" value="Genomic_DNA"/>
</dbReference>
<comment type="caution">
    <text evidence="10">The sequence shown here is derived from an EMBL/GenBank/DDBJ whole genome shotgun (WGS) entry which is preliminary data.</text>
</comment>
<evidence type="ECO:0000259" key="9">
    <source>
        <dbReference type="Pfam" id="PF05209"/>
    </source>
</evidence>
<dbReference type="Proteomes" id="UP000323161">
    <property type="component" value="Unassembled WGS sequence"/>
</dbReference>
<protein>
    <recommendedName>
        <fullName evidence="6">Probable septum site-determining protein MinC</fullName>
    </recommendedName>
</protein>
<dbReference type="PANTHER" id="PTHR34108">
    <property type="entry name" value="SEPTUM SITE-DETERMINING PROTEIN MINC"/>
    <property type="match status" value="1"/>
</dbReference>
<evidence type="ECO:0000313" key="10">
    <source>
        <dbReference type="EMBL" id="KAA1172048.1"/>
    </source>
</evidence>
<feature type="domain" description="Septum formation inhibitor MinC N-terminal" evidence="9">
    <location>
        <begin position="13"/>
        <end position="84"/>
    </location>
</feature>
<dbReference type="Gene3D" id="3.30.70.260">
    <property type="match status" value="1"/>
</dbReference>
<dbReference type="AlphaFoldDB" id="A0A5B0VCA3"/>
<evidence type="ECO:0000313" key="11">
    <source>
        <dbReference type="Proteomes" id="UP000323161"/>
    </source>
</evidence>
<dbReference type="RefSeq" id="WP_149601185.1">
    <property type="nucleotide sequence ID" value="NZ_VTUU01000008.1"/>
</dbReference>
<feature type="region of interest" description="Disordered" evidence="7">
    <location>
        <begin position="104"/>
        <end position="148"/>
    </location>
</feature>
<dbReference type="GO" id="GO:0000902">
    <property type="term" value="P:cell morphogenesis"/>
    <property type="evidence" value="ECO:0007669"/>
    <property type="project" value="InterPro"/>
</dbReference>
<gene>
    <name evidence="6 10" type="primary">minC</name>
    <name evidence="10" type="ORF">FWJ25_15565</name>
</gene>
<proteinExistence type="inferred from homology"/>